<gene>
    <name evidence="2" type="ORF">LCGC14_0930980</name>
</gene>
<feature type="domain" description="Bacteriophage tail tape measure N-terminal" evidence="1">
    <location>
        <begin position="35"/>
        <end position="188"/>
    </location>
</feature>
<dbReference type="InterPro" id="IPR009628">
    <property type="entry name" value="Phage_tape_measure_N"/>
</dbReference>
<organism evidence="2">
    <name type="scientific">marine sediment metagenome</name>
    <dbReference type="NCBI Taxonomy" id="412755"/>
    <lineage>
        <taxon>unclassified sequences</taxon>
        <taxon>metagenomes</taxon>
        <taxon>ecological metagenomes</taxon>
    </lineage>
</organism>
<name>A0A0F9NSJ7_9ZZZZ</name>
<protein>
    <recommendedName>
        <fullName evidence="1">Bacteriophage tail tape measure N-terminal domain-containing protein</fullName>
    </recommendedName>
</protein>
<proteinExistence type="predicted"/>
<comment type="caution">
    <text evidence="2">The sequence shown here is derived from an EMBL/GenBank/DDBJ whole genome shotgun (WGS) entry which is preliminary data.</text>
</comment>
<sequence length="576" mass="62445">MALMEAHVIIKASLAPLRRGLAMAKSAVVKAVAVMQKAFNKLVSVGKKAFLGLAAAMGVAIWAASKQEDVIARLETTLKATGHAAGLTKNQLLKMASEIQKVTRFGDETITSMQTMLLTFKQIKGDEFKRATIAALDMAAAEAAVSGRTVDLLATSIRLGKALNDPILGVTALRRVGVQLTEQQEKMIKSFVDVGNIAGAQVLILGELESQFGGMASVIDTTRGAFAQMKDVLGDVAETIGKPFLDNMKRTALAIKDWALTHEEQIGRIAKSFDKLIEVSNYVIAQFMKPLMDWMKKLAAKFAGFVTEAKLEEGIWKVGEWADKIWSRVKALWTLIKDLWSGGLIADAMKFGLDKAYEQVVAWGRRISIVISAIAKRVGYEFSQYFGERIGKGLIDIADKISGVSTLILVPLQKALYMAGAAALRPSVEGKPPTMRGVLERAAAVTARKVEMPPELRKVLDKFSLIIDKDDALIEEKWRQLRAEFSTAERMSKTADDMAKTAAPVAPTREAGKFGVVGLREAWSQMVSGMQADPMVTHQKETTNAVKSMAKDIANAVMKASADEISVLKTVGTVGA</sequence>
<dbReference type="Pfam" id="PF06791">
    <property type="entry name" value="TMP_2"/>
    <property type="match status" value="1"/>
</dbReference>
<accession>A0A0F9NSJ7</accession>
<evidence type="ECO:0000313" key="2">
    <source>
        <dbReference type="EMBL" id="KKN20894.1"/>
    </source>
</evidence>
<reference evidence="2" key="1">
    <citation type="journal article" date="2015" name="Nature">
        <title>Complex archaea that bridge the gap between prokaryotes and eukaryotes.</title>
        <authorList>
            <person name="Spang A."/>
            <person name="Saw J.H."/>
            <person name="Jorgensen S.L."/>
            <person name="Zaremba-Niedzwiedzka K."/>
            <person name="Martijn J."/>
            <person name="Lind A.E."/>
            <person name="van Eijk R."/>
            <person name="Schleper C."/>
            <person name="Guy L."/>
            <person name="Ettema T.J."/>
        </authorList>
    </citation>
    <scope>NUCLEOTIDE SEQUENCE</scope>
</reference>
<dbReference type="AlphaFoldDB" id="A0A0F9NSJ7"/>
<evidence type="ECO:0000259" key="1">
    <source>
        <dbReference type="Pfam" id="PF06791"/>
    </source>
</evidence>
<dbReference type="EMBL" id="LAZR01003198">
    <property type="protein sequence ID" value="KKN20894.1"/>
    <property type="molecule type" value="Genomic_DNA"/>
</dbReference>